<reference evidence="1" key="1">
    <citation type="submission" date="2020-10" db="EMBL/GenBank/DDBJ databases">
        <title>Genomic Encyclopedia of Type Strains, Phase IV (KMG-IV): sequencing the most valuable type-strain genomes for metagenomic binning, comparative biology and taxonomic classification.</title>
        <authorList>
            <person name="Goeker M."/>
        </authorList>
    </citation>
    <scope>NUCLEOTIDE SEQUENCE</scope>
    <source>
        <strain evidence="1">DSM 13886</strain>
    </source>
</reference>
<evidence type="ECO:0000313" key="2">
    <source>
        <dbReference type="Proteomes" id="UP000658225"/>
    </source>
</evidence>
<comment type="caution">
    <text evidence="1">The sequence shown here is derived from an EMBL/GenBank/DDBJ whole genome shotgun (WGS) entry which is preliminary data.</text>
</comment>
<proteinExistence type="predicted"/>
<keyword evidence="2" id="KW-1185">Reference proteome</keyword>
<accession>A0A927R4I2</accession>
<sequence>MDELELEEDEQIGKFDFIVTKAEEFKNDSANILPIGADIYSVKDRADILIVKYESEIKRYLLLSEG</sequence>
<protein>
    <submittedName>
        <fullName evidence="1">Uncharacterized protein</fullName>
    </submittedName>
</protein>
<gene>
    <name evidence="1" type="ORF">H4683_003354</name>
</gene>
<dbReference type="Proteomes" id="UP000658225">
    <property type="component" value="Unassembled WGS sequence"/>
</dbReference>
<name>A0A927R4I2_9BACL</name>
<dbReference type="AlphaFoldDB" id="A0A927R4I2"/>
<dbReference type="EMBL" id="JADBEL010000023">
    <property type="protein sequence ID" value="MBE1556231.1"/>
    <property type="molecule type" value="Genomic_DNA"/>
</dbReference>
<evidence type="ECO:0000313" key="1">
    <source>
        <dbReference type="EMBL" id="MBE1556231.1"/>
    </source>
</evidence>
<organism evidence="1 2">
    <name type="scientific">Sporosarcina limicola</name>
    <dbReference type="NCBI Taxonomy" id="34101"/>
    <lineage>
        <taxon>Bacteria</taxon>
        <taxon>Bacillati</taxon>
        <taxon>Bacillota</taxon>
        <taxon>Bacilli</taxon>
        <taxon>Bacillales</taxon>
        <taxon>Caryophanaceae</taxon>
        <taxon>Sporosarcina</taxon>
    </lineage>
</organism>
<dbReference type="RefSeq" id="WP_192599892.1">
    <property type="nucleotide sequence ID" value="NZ_JADBEL010000023.1"/>
</dbReference>